<evidence type="ECO:0000256" key="8">
    <source>
        <dbReference type="ARBA" id="ARBA00022898"/>
    </source>
</evidence>
<dbReference type="EMBL" id="AP014631">
    <property type="protein sequence ID" value="BAP39389.1"/>
    <property type="molecule type" value="Genomic_DNA"/>
</dbReference>
<protein>
    <recommendedName>
        <fullName evidence="10">Serine hydroxymethyltransferase</fullName>
        <shortName evidence="10">SHMT</shortName>
        <shortName evidence="10">Serine methylase</shortName>
        <ecNumber evidence="10">2.1.2.1</ecNumber>
    </recommendedName>
</protein>
<comment type="pathway">
    <text evidence="10">One-carbon metabolism; tetrahydrofolate interconversion.</text>
</comment>
<dbReference type="InterPro" id="IPR001085">
    <property type="entry name" value="Ser_HO-MeTrfase"/>
</dbReference>
<dbReference type="Gene3D" id="3.90.1150.10">
    <property type="entry name" value="Aspartate Aminotransferase, domain 1"/>
    <property type="match status" value="1"/>
</dbReference>
<evidence type="ECO:0000256" key="2">
    <source>
        <dbReference type="ARBA" id="ARBA00004496"/>
    </source>
</evidence>
<dbReference type="GO" id="GO:0035999">
    <property type="term" value="P:tetrahydrofolate interconversion"/>
    <property type="evidence" value="ECO:0007669"/>
    <property type="project" value="UniProtKB-UniRule"/>
</dbReference>
<comment type="subunit">
    <text evidence="4 10">Homodimer.</text>
</comment>
<dbReference type="FunFam" id="3.40.640.10:FF:000001">
    <property type="entry name" value="Serine hydroxymethyltransferase"/>
    <property type="match status" value="1"/>
</dbReference>
<dbReference type="PANTHER" id="PTHR11680">
    <property type="entry name" value="SERINE HYDROXYMETHYLTRANSFERASE"/>
    <property type="match status" value="1"/>
</dbReference>
<dbReference type="Proteomes" id="UP000031641">
    <property type="component" value="Chromosome"/>
</dbReference>
<dbReference type="PANTHER" id="PTHR11680:SF35">
    <property type="entry name" value="SERINE HYDROXYMETHYLTRANSFERASE 1"/>
    <property type="match status" value="1"/>
</dbReference>
<dbReference type="GO" id="GO:0019264">
    <property type="term" value="P:glycine biosynthetic process from serine"/>
    <property type="evidence" value="ECO:0007669"/>
    <property type="project" value="UniProtKB-UniRule"/>
</dbReference>
<evidence type="ECO:0000256" key="4">
    <source>
        <dbReference type="ARBA" id="ARBA00011738"/>
    </source>
</evidence>
<comment type="catalytic activity">
    <reaction evidence="10">
        <text>(6R)-5,10-methylene-5,6,7,8-tetrahydrofolate + glycine + H2O = (6S)-5,6,7,8-tetrahydrofolate + L-serine</text>
        <dbReference type="Rhea" id="RHEA:15481"/>
        <dbReference type="ChEBI" id="CHEBI:15377"/>
        <dbReference type="ChEBI" id="CHEBI:15636"/>
        <dbReference type="ChEBI" id="CHEBI:33384"/>
        <dbReference type="ChEBI" id="CHEBI:57305"/>
        <dbReference type="ChEBI" id="CHEBI:57453"/>
        <dbReference type="EC" id="2.1.2.1"/>
    </reaction>
</comment>
<name>A0A077LB23_9BACT</name>
<proteinExistence type="inferred from homology"/>
<dbReference type="HOGENOM" id="CLU_022477_2_1_14"/>
<dbReference type="PIRSF" id="PIRSF000412">
    <property type="entry name" value="SHMT"/>
    <property type="match status" value="1"/>
</dbReference>
<dbReference type="Pfam" id="PF00464">
    <property type="entry name" value="SHMT"/>
    <property type="match status" value="1"/>
</dbReference>
<dbReference type="InterPro" id="IPR015421">
    <property type="entry name" value="PyrdxlP-dep_Trfase_major"/>
</dbReference>
<feature type="domain" description="Serine hydroxymethyltransferase-like" evidence="12">
    <location>
        <begin position="7"/>
        <end position="382"/>
    </location>
</feature>
<dbReference type="STRING" id="29554.MCAN360_0118"/>
<dbReference type="KEGG" id="mcan:MCAN360_0118"/>
<dbReference type="EC" id="2.1.2.1" evidence="10"/>
<comment type="caution">
    <text evidence="10">Lacks conserved residue(s) required for the propagation of feature annotation.</text>
</comment>
<reference evidence="14" key="1">
    <citation type="journal article" date="2014" name="Genome Announc.">
        <title>Complete Genome Sequence of Mycoplasma canadense Strain HAZ 360_1 from Bovine Mastitic Milk in Japan.</title>
        <authorList>
            <person name="Hata E."/>
        </authorList>
    </citation>
    <scope>NUCLEOTIDE SEQUENCE [LARGE SCALE GENOMIC DNA]</scope>
    <source>
        <strain evidence="14">HAZ360_1</strain>
    </source>
</reference>
<dbReference type="GO" id="GO:0005829">
    <property type="term" value="C:cytosol"/>
    <property type="evidence" value="ECO:0007669"/>
    <property type="project" value="TreeGrafter"/>
</dbReference>
<comment type="subcellular location">
    <subcellularLocation>
        <location evidence="2 10">Cytoplasm</location>
    </subcellularLocation>
</comment>
<feature type="site" description="Plays an important role in substrate specificity" evidence="10">
    <location>
        <position position="225"/>
    </location>
</feature>
<feature type="binding site" evidence="10">
    <location>
        <begin position="122"/>
        <end position="124"/>
    </location>
    <ligand>
        <name>(6S)-5,6,7,8-tetrahydrofolate</name>
        <dbReference type="ChEBI" id="CHEBI:57453"/>
    </ligand>
</feature>
<evidence type="ECO:0000256" key="7">
    <source>
        <dbReference type="ARBA" id="ARBA00022679"/>
    </source>
</evidence>
<keyword evidence="14" id="KW-1185">Reference proteome</keyword>
<evidence type="ECO:0000256" key="1">
    <source>
        <dbReference type="ARBA" id="ARBA00001933"/>
    </source>
</evidence>
<dbReference type="InterPro" id="IPR015424">
    <property type="entry name" value="PyrdxlP-dep_Trfase"/>
</dbReference>
<dbReference type="UniPathway" id="UPA00193"/>
<dbReference type="GO" id="GO:0004372">
    <property type="term" value="F:glycine hydroxymethyltransferase activity"/>
    <property type="evidence" value="ECO:0007669"/>
    <property type="project" value="UniProtKB-UniRule"/>
</dbReference>
<evidence type="ECO:0000259" key="12">
    <source>
        <dbReference type="Pfam" id="PF00464"/>
    </source>
</evidence>
<evidence type="ECO:0000256" key="11">
    <source>
        <dbReference type="PIRSR" id="PIRSR000412-50"/>
    </source>
</evidence>
<dbReference type="SUPFAM" id="SSF53383">
    <property type="entry name" value="PLP-dependent transferases"/>
    <property type="match status" value="1"/>
</dbReference>
<dbReference type="Gene3D" id="3.40.640.10">
    <property type="entry name" value="Type I PLP-dependent aspartate aminotransferase-like (Major domain)"/>
    <property type="match status" value="1"/>
</dbReference>
<evidence type="ECO:0000256" key="10">
    <source>
        <dbReference type="HAMAP-Rule" id="MF_00051"/>
    </source>
</evidence>
<comment type="similarity">
    <text evidence="3 10">Belongs to the SHMT family.</text>
</comment>
<keyword evidence="13" id="KW-0489">Methyltransferase</keyword>
<organism evidence="13 14">
    <name type="scientific">Metamycoplasma canadense</name>
    <dbReference type="NCBI Taxonomy" id="29554"/>
    <lineage>
        <taxon>Bacteria</taxon>
        <taxon>Bacillati</taxon>
        <taxon>Mycoplasmatota</taxon>
        <taxon>Mycoplasmoidales</taxon>
        <taxon>Metamycoplasmataceae</taxon>
        <taxon>Metamycoplasma</taxon>
    </lineage>
</organism>
<dbReference type="AlphaFoldDB" id="A0A077LB23"/>
<dbReference type="InterPro" id="IPR015422">
    <property type="entry name" value="PyrdxlP-dep_Trfase_small"/>
</dbReference>
<gene>
    <name evidence="10 13" type="primary">glyA</name>
    <name evidence="13" type="ORF">MCAN360_0118</name>
</gene>
<feature type="binding site" evidence="10">
    <location>
        <position position="241"/>
    </location>
    <ligand>
        <name>(6S)-5,6,7,8-tetrahydrofolate</name>
        <dbReference type="ChEBI" id="CHEBI:57453"/>
    </ligand>
</feature>
<comment type="pathway">
    <text evidence="10">Amino-acid biosynthesis; glycine biosynthesis; glycine from L-serine: step 1/1.</text>
</comment>
<feature type="binding site" evidence="10">
    <location>
        <position position="118"/>
    </location>
    <ligand>
        <name>(6S)-5,6,7,8-tetrahydrofolate</name>
        <dbReference type="ChEBI" id="CHEBI:57453"/>
    </ligand>
</feature>
<dbReference type="GO" id="GO:0030170">
    <property type="term" value="F:pyridoxal phosphate binding"/>
    <property type="evidence" value="ECO:0007669"/>
    <property type="project" value="UniProtKB-UniRule"/>
</dbReference>
<keyword evidence="6 10" id="KW-0554">One-carbon metabolism</keyword>
<dbReference type="HAMAP" id="MF_00051">
    <property type="entry name" value="SHMT"/>
    <property type="match status" value="1"/>
</dbReference>
<keyword evidence="8 10" id="KW-0663">Pyridoxal phosphate</keyword>
<dbReference type="OrthoDB" id="9803846at2"/>
<accession>A0A077LB23</accession>
<keyword evidence="5 10" id="KW-0963">Cytoplasm</keyword>
<sequence>MYKKISIVDKEIAEIINNESKRQTDHIELIASENYVSEDVLNAVGSCLTNKYGEGYPKKRYYGGCEFIDQIETLAQERAKKLFNVNFANVQPYSGSVANAAVYMALLQPGDKVLGLSLDSGGHLTHGYKISFSGIFYNSYSYKVNEDGFLDYDEILKIAKEIKPKMIICGYSAYSQIVEFDKFKKIADKVGAYLFADISHISGLIIAGLHPSPVGYADVIMTTTHKTLRGTRGAIILTNNEELAKKIDKAVFPGYQGGALFHQIAGKAVSFFEALQPEFIDYQKQLLKNSKVFCQTFINKNVKVISGLTKNHLFMIDVKSSYGLTGKKASEILQECNITVNKNSIPNDTESPLISSGIRLGTAAMTSRGFEEDEFIILANLIDKCLRDPDNESLKTIIKKEVAKLTSMFPIKRNYIKK</sequence>
<evidence type="ECO:0000313" key="13">
    <source>
        <dbReference type="EMBL" id="BAP39389.1"/>
    </source>
</evidence>
<comment type="cofactor">
    <cofactor evidence="1 10 11">
        <name>pyridoxal 5'-phosphate</name>
        <dbReference type="ChEBI" id="CHEBI:597326"/>
    </cofactor>
</comment>
<evidence type="ECO:0000313" key="14">
    <source>
        <dbReference type="Proteomes" id="UP000031641"/>
    </source>
</evidence>
<dbReference type="InterPro" id="IPR039429">
    <property type="entry name" value="SHMT-like_dom"/>
</dbReference>
<dbReference type="InterPro" id="IPR049943">
    <property type="entry name" value="Ser_HO-MeTrfase-like"/>
</dbReference>
<dbReference type="NCBIfam" id="NF000586">
    <property type="entry name" value="PRK00011.1"/>
    <property type="match status" value="1"/>
</dbReference>
<comment type="function">
    <text evidence="9">Catalyzes the reversible interconversion of serine and glycine with tetrahydrofolate (THF) serving as the one-carbon carrier. This reaction serves as the major source of one-carbon groups required for the biosynthesis of purines, thymidylate, methionine, and other important biomolecules. Also exhibits THF-independent aldolase activity toward beta-hydroxyamino acids, producing glycine and aldehydes, via a retro-aldol mechanism. Thus, is able to catalyze the cleavage of L-allo-threonine.</text>
</comment>
<evidence type="ECO:0000256" key="5">
    <source>
        <dbReference type="ARBA" id="ARBA00022490"/>
    </source>
</evidence>
<keyword evidence="10" id="KW-0028">Amino-acid biosynthesis</keyword>
<dbReference type="GO" id="GO:0032259">
    <property type="term" value="P:methylation"/>
    <property type="evidence" value="ECO:0007669"/>
    <property type="project" value="UniProtKB-KW"/>
</dbReference>
<dbReference type="UniPathway" id="UPA00288">
    <property type="reaction ID" value="UER01023"/>
</dbReference>
<keyword evidence="7 10" id="KW-0808">Transferase</keyword>
<evidence type="ECO:0000256" key="3">
    <source>
        <dbReference type="ARBA" id="ARBA00006376"/>
    </source>
</evidence>
<evidence type="ECO:0000256" key="6">
    <source>
        <dbReference type="ARBA" id="ARBA00022563"/>
    </source>
</evidence>
<dbReference type="GO" id="GO:0008168">
    <property type="term" value="F:methyltransferase activity"/>
    <property type="evidence" value="ECO:0007669"/>
    <property type="project" value="UniProtKB-KW"/>
</dbReference>
<evidence type="ECO:0000256" key="9">
    <source>
        <dbReference type="ARBA" id="ARBA00054606"/>
    </source>
</evidence>
<dbReference type="CDD" id="cd00378">
    <property type="entry name" value="SHMT"/>
    <property type="match status" value="1"/>
</dbReference>
<feature type="modified residue" description="N6-(pyridoxal phosphate)lysine" evidence="10 11">
    <location>
        <position position="226"/>
    </location>
</feature>
<dbReference type="RefSeq" id="WP_045433271.1">
    <property type="nucleotide sequence ID" value="NZ_AP014631.1"/>
</dbReference>